<dbReference type="Proteomes" id="UP000887540">
    <property type="component" value="Unplaced"/>
</dbReference>
<dbReference type="PANTHER" id="PTHR19143">
    <property type="entry name" value="FIBRINOGEN/TENASCIN/ANGIOPOEITIN"/>
    <property type="match status" value="1"/>
</dbReference>
<organism evidence="3 4">
    <name type="scientific">Acrobeloides nanus</name>
    <dbReference type="NCBI Taxonomy" id="290746"/>
    <lineage>
        <taxon>Eukaryota</taxon>
        <taxon>Metazoa</taxon>
        <taxon>Ecdysozoa</taxon>
        <taxon>Nematoda</taxon>
        <taxon>Chromadorea</taxon>
        <taxon>Rhabditida</taxon>
        <taxon>Tylenchina</taxon>
        <taxon>Cephalobomorpha</taxon>
        <taxon>Cephaloboidea</taxon>
        <taxon>Cephalobidae</taxon>
        <taxon>Acrobeloides</taxon>
    </lineage>
</organism>
<dbReference type="PANTHER" id="PTHR19143:SF444">
    <property type="entry name" value="PROTEIN SCABROUS"/>
    <property type="match status" value="1"/>
</dbReference>
<dbReference type="Gene3D" id="3.90.215.10">
    <property type="entry name" value="Gamma Fibrinogen, chain A, domain 1"/>
    <property type="match status" value="1"/>
</dbReference>
<keyword evidence="3" id="KW-1185">Reference proteome</keyword>
<evidence type="ECO:0000313" key="3">
    <source>
        <dbReference type="Proteomes" id="UP000887540"/>
    </source>
</evidence>
<evidence type="ECO:0000256" key="1">
    <source>
        <dbReference type="SAM" id="MobiDB-lite"/>
    </source>
</evidence>
<dbReference type="SUPFAM" id="SSF56496">
    <property type="entry name" value="Fibrinogen C-terminal domain-like"/>
    <property type="match status" value="1"/>
</dbReference>
<proteinExistence type="predicted"/>
<evidence type="ECO:0000259" key="2">
    <source>
        <dbReference type="PROSITE" id="PS51406"/>
    </source>
</evidence>
<sequence length="357" mass="39291">MQYVGSGNYTGFRLSLNATDYRQQHAVIDAFNHTFATMEEQYNDFAYYSHFREGVDEPTLIAIAWKVEGTDIKPLPTDRPTTTTTTTLPPNIYPYDCSDRTKVPKSDVYKIQPNPLDPNNIVRVYCDVGDNDAYTVVQSRGGSGDDDFPTKNTLADYTTPFGTPGVDTNFWFGLDNFYYLTSYNNGYNYNLQIDLCCGDNLAASLHYDNFKVSGSSDGYVLKATAEVNDTGIGSPGPGGAMPDIGSKFSTYDDYQGVYSKKICSVYKYTRSDNDANAIGGWWVGSCTNNLNGYFYGVGDPIFYQNNTCQINTVRMALYRVDPGYGIPTNTANFCTATPTTPSGTENAPTGASINSET</sequence>
<accession>A0A914CLG8</accession>
<dbReference type="InterPro" id="IPR014716">
    <property type="entry name" value="Fibrinogen_a/b/g_C_1"/>
</dbReference>
<dbReference type="GO" id="GO:0005615">
    <property type="term" value="C:extracellular space"/>
    <property type="evidence" value="ECO:0007669"/>
    <property type="project" value="TreeGrafter"/>
</dbReference>
<name>A0A914CLG8_9BILA</name>
<feature type="domain" description="Fibrinogen C-terminal" evidence="2">
    <location>
        <begin position="88"/>
        <end position="295"/>
    </location>
</feature>
<protein>
    <submittedName>
        <fullName evidence="4">Fibrinogen C-terminal domain-containing protein</fullName>
    </submittedName>
</protein>
<dbReference type="InterPro" id="IPR036056">
    <property type="entry name" value="Fibrinogen-like_C"/>
</dbReference>
<dbReference type="SMART" id="SM00186">
    <property type="entry name" value="FBG"/>
    <property type="match status" value="1"/>
</dbReference>
<feature type="region of interest" description="Disordered" evidence="1">
    <location>
        <begin position="338"/>
        <end position="357"/>
    </location>
</feature>
<evidence type="ECO:0000313" key="4">
    <source>
        <dbReference type="WBParaSite" id="ACRNAN_scaffold1212.g31522.t1"/>
    </source>
</evidence>
<dbReference type="PROSITE" id="PS51406">
    <property type="entry name" value="FIBRINOGEN_C_2"/>
    <property type="match status" value="1"/>
</dbReference>
<dbReference type="InterPro" id="IPR002181">
    <property type="entry name" value="Fibrinogen_a/b/g_C_dom"/>
</dbReference>
<reference evidence="4" key="1">
    <citation type="submission" date="2022-11" db="UniProtKB">
        <authorList>
            <consortium name="WormBaseParasite"/>
        </authorList>
    </citation>
    <scope>IDENTIFICATION</scope>
</reference>
<dbReference type="InterPro" id="IPR050373">
    <property type="entry name" value="Fibrinogen_C-term_domain"/>
</dbReference>
<dbReference type="AlphaFoldDB" id="A0A914CLG8"/>
<dbReference type="Pfam" id="PF00147">
    <property type="entry name" value="Fibrinogen_C"/>
    <property type="match status" value="1"/>
</dbReference>
<dbReference type="WBParaSite" id="ACRNAN_scaffold1212.g31522.t1">
    <property type="protein sequence ID" value="ACRNAN_scaffold1212.g31522.t1"/>
    <property type="gene ID" value="ACRNAN_scaffold1212.g31522"/>
</dbReference>